<sequence>MRANSHTWTALGALLAAATLLATGCSASESTPEPTPTASSSTAATTPPPAASPSPSPSSTFGNTGDPIDDAYEQFWLGFLNAQTLGDPTYPDMTRRATGQALAWAQEVVRAYVANGWVRSIKPGFALHERVTSRSKQQARVTDVQDWTLWPLVVRSTGQQVPNSTPRQCITADLTRQDGTWLVTTLVFTQSGC</sequence>
<keyword evidence="3" id="KW-0119">Carbohydrate metabolism</keyword>
<dbReference type="OrthoDB" id="3215766at2"/>
<dbReference type="PROSITE" id="PS51257">
    <property type="entry name" value="PROKAR_LIPOPROTEIN"/>
    <property type="match status" value="1"/>
</dbReference>
<dbReference type="EMBL" id="CT573213">
    <property type="protein sequence ID" value="CAJ61453.1"/>
    <property type="molecule type" value="Genomic_DNA"/>
</dbReference>
<evidence type="ECO:0000313" key="4">
    <source>
        <dbReference type="Proteomes" id="UP000000657"/>
    </source>
</evidence>
<keyword evidence="4" id="KW-1185">Reference proteome</keyword>
<keyword evidence="3" id="KW-0858">Xylan degradation</keyword>
<keyword evidence="3" id="KW-0624">Polysaccharide degradation</keyword>
<name>Q0RM00_FRAAA</name>
<dbReference type="RefSeq" id="WP_011603960.1">
    <property type="nucleotide sequence ID" value="NC_008278.1"/>
</dbReference>
<proteinExistence type="predicted"/>
<evidence type="ECO:0000313" key="3">
    <source>
        <dbReference type="EMBL" id="CAJ61453.1"/>
    </source>
</evidence>
<dbReference type="GO" id="GO:0016798">
    <property type="term" value="F:hydrolase activity, acting on glycosyl bonds"/>
    <property type="evidence" value="ECO:0007669"/>
    <property type="project" value="UniProtKB-KW"/>
</dbReference>
<feature type="chain" id="PRO_5004176110" evidence="2">
    <location>
        <begin position="28"/>
        <end position="193"/>
    </location>
</feature>
<feature type="compositionally biased region" description="Low complexity" evidence="1">
    <location>
        <begin position="26"/>
        <end position="45"/>
    </location>
</feature>
<organism evidence="3 4">
    <name type="scientific">Frankia alni (strain DSM 45986 / CECT 9034 / ACN14a)</name>
    <dbReference type="NCBI Taxonomy" id="326424"/>
    <lineage>
        <taxon>Bacteria</taxon>
        <taxon>Bacillati</taxon>
        <taxon>Actinomycetota</taxon>
        <taxon>Actinomycetes</taxon>
        <taxon>Frankiales</taxon>
        <taxon>Frankiaceae</taxon>
        <taxon>Frankia</taxon>
    </lineage>
</organism>
<gene>
    <name evidence="3" type="ordered locus">FRAAL2809</name>
</gene>
<protein>
    <submittedName>
        <fullName evidence="3">Xylanase putative signal peptide</fullName>
    </submittedName>
</protein>
<evidence type="ECO:0000256" key="1">
    <source>
        <dbReference type="SAM" id="MobiDB-lite"/>
    </source>
</evidence>
<evidence type="ECO:0000256" key="2">
    <source>
        <dbReference type="SAM" id="SignalP"/>
    </source>
</evidence>
<keyword evidence="2" id="KW-0732">Signal</keyword>
<feature type="signal peptide" evidence="2">
    <location>
        <begin position="1"/>
        <end position="27"/>
    </location>
</feature>
<feature type="region of interest" description="Disordered" evidence="1">
    <location>
        <begin position="26"/>
        <end position="65"/>
    </location>
</feature>
<keyword evidence="3" id="KW-0326">Glycosidase</keyword>
<feature type="compositionally biased region" description="Pro residues" evidence="1">
    <location>
        <begin position="46"/>
        <end position="56"/>
    </location>
</feature>
<reference evidence="3 4" key="1">
    <citation type="journal article" date="2007" name="Genome Res.">
        <title>Genome characteristics of facultatively symbiotic Frankia sp. strains reflect host range and host plant biogeography.</title>
        <authorList>
            <person name="Normand P."/>
            <person name="Lapierre P."/>
            <person name="Tisa L.S."/>
            <person name="Gogarten J.P."/>
            <person name="Alloisio N."/>
            <person name="Bagnarol E."/>
            <person name="Bassi C.A."/>
            <person name="Berry A.M."/>
            <person name="Bickhart D.M."/>
            <person name="Choisne N."/>
            <person name="Couloux A."/>
            <person name="Cournoyer B."/>
            <person name="Cruveiller S."/>
            <person name="Daubin V."/>
            <person name="Demange N."/>
            <person name="Francino M.P."/>
            <person name="Goltsman E."/>
            <person name="Huang Y."/>
            <person name="Kopp O.R."/>
            <person name="Labarre L."/>
            <person name="Lapidus A."/>
            <person name="Lavire C."/>
            <person name="Marechal J."/>
            <person name="Martinez M."/>
            <person name="Mastronunzio J.E."/>
            <person name="Mullin B.C."/>
            <person name="Niemann J."/>
            <person name="Pujic P."/>
            <person name="Rawnsley T."/>
            <person name="Rouy Z."/>
            <person name="Schenowitz C."/>
            <person name="Sellstedt A."/>
            <person name="Tavares F."/>
            <person name="Tomkins J.P."/>
            <person name="Vallenet D."/>
            <person name="Valverde C."/>
            <person name="Wall L.G."/>
            <person name="Wang Y."/>
            <person name="Medigue C."/>
            <person name="Benson D.R."/>
        </authorList>
    </citation>
    <scope>NUCLEOTIDE SEQUENCE [LARGE SCALE GENOMIC DNA]</scope>
    <source>
        <strain evidence="4">DSM 45986 / CECT 9034 / ACN14a</strain>
    </source>
</reference>
<dbReference type="KEGG" id="fal:FRAAL2809"/>
<dbReference type="HOGENOM" id="CLU_1406946_0_0_11"/>
<dbReference type="AlphaFoldDB" id="Q0RM00"/>
<dbReference type="GO" id="GO:0045493">
    <property type="term" value="P:xylan catabolic process"/>
    <property type="evidence" value="ECO:0007669"/>
    <property type="project" value="UniProtKB-KW"/>
</dbReference>
<dbReference type="Proteomes" id="UP000000657">
    <property type="component" value="Chromosome"/>
</dbReference>
<accession>Q0RM00</accession>
<keyword evidence="3" id="KW-0378">Hydrolase</keyword>